<keyword evidence="6" id="KW-1133">Transmembrane helix</keyword>
<accession>A0ABR9GG18</accession>
<feature type="domain" description="HAMP" evidence="8">
    <location>
        <begin position="213"/>
        <end position="265"/>
    </location>
</feature>
<dbReference type="Gene3D" id="1.10.287.950">
    <property type="entry name" value="Methyl-accepting chemotaxis protein"/>
    <property type="match status" value="1"/>
</dbReference>
<dbReference type="CDD" id="cd06225">
    <property type="entry name" value="HAMP"/>
    <property type="match status" value="1"/>
</dbReference>
<proteinExistence type="inferred from homology"/>
<dbReference type="EMBL" id="JACZZA010000021">
    <property type="protein sequence ID" value="MBE1163001.1"/>
    <property type="molecule type" value="Genomic_DNA"/>
</dbReference>
<evidence type="ECO:0000256" key="6">
    <source>
        <dbReference type="SAM" id="Phobius"/>
    </source>
</evidence>
<feature type="transmembrane region" description="Helical" evidence="6">
    <location>
        <begin position="191"/>
        <end position="212"/>
    </location>
</feature>
<keyword evidence="1" id="KW-0488">Methylation</keyword>
<dbReference type="Pfam" id="PF00015">
    <property type="entry name" value="MCPsignal"/>
    <property type="match status" value="1"/>
</dbReference>
<dbReference type="CDD" id="cd11386">
    <property type="entry name" value="MCP_signal"/>
    <property type="match status" value="1"/>
</dbReference>
<keyword evidence="6" id="KW-0472">Membrane</keyword>
<gene>
    <name evidence="9" type="ORF">IGX34_21660</name>
</gene>
<dbReference type="PROSITE" id="PS50885">
    <property type="entry name" value="HAMP"/>
    <property type="match status" value="1"/>
</dbReference>
<dbReference type="Pfam" id="PF00672">
    <property type="entry name" value="HAMP"/>
    <property type="match status" value="1"/>
</dbReference>
<dbReference type="SUPFAM" id="SSF58104">
    <property type="entry name" value="Methyl-accepting chemotaxis protein (MCP) signaling domain"/>
    <property type="match status" value="1"/>
</dbReference>
<sequence>MKRRFSLTIRHKLILGLSLCALIMVGIGCMGIYGQSQSNGDISDIYEGDVKPILDIGRVRNGLSQNLLALNKLMLTHDAKGAAQAKDFIAKSDAGMNEAWGEYYPLIDSARERQAADAVAAARKQIDGIAATVLSDAAQGKFDVDTLAEGGAYAKLFTTALENVDVLYSENQDQAEESYKSAEDSFRHTRMFTIGIIAGGFLIIIGLLVAMLRAISKPIERAVVLADAIASGQLNHGIKVDRQDEVGRLMLGLSRMDEQLTRIVKEVRGSASSVATASSQIAQGNDDLSHRTQEQASSLEETAASMEQMNATVRQNAESANQTSQLALGALEHAEHGGRVAGEAVNAMLEIEASSKRIAEISGLIDEIAFQTNLLALNAAVEAARAGEEGRGFAVVAGEVRVLAQRSAGAAREIKLLINESSEKVQTGASLVNASGEALSQILDRTRKITDLVAEIAAASTEQATGVEQVNTTVTALDDMTQRNAALVEEAAAASRALQEQAGELMQHVNFFRISGADEPAVQVATAVKRAVVAATPAKAKAPAKQAAVAESAWREF</sequence>
<feature type="transmembrane region" description="Helical" evidence="6">
    <location>
        <begin position="12"/>
        <end position="33"/>
    </location>
</feature>
<evidence type="ECO:0000256" key="5">
    <source>
        <dbReference type="SAM" id="MobiDB-lite"/>
    </source>
</evidence>
<reference evidence="9 10" key="1">
    <citation type="submission" date="2020-09" db="EMBL/GenBank/DDBJ databases">
        <title>Dyella sp. 7MK23 isolated from forest soil.</title>
        <authorList>
            <person name="Fu J."/>
        </authorList>
    </citation>
    <scope>NUCLEOTIDE SEQUENCE [LARGE SCALE GENOMIC DNA]</scope>
    <source>
        <strain evidence="9 10">7MK23</strain>
    </source>
</reference>
<feature type="compositionally biased region" description="Polar residues" evidence="5">
    <location>
        <begin position="294"/>
        <end position="304"/>
    </location>
</feature>
<feature type="domain" description="Methyl-accepting transducer" evidence="7">
    <location>
        <begin position="270"/>
        <end position="499"/>
    </location>
</feature>
<keyword evidence="10" id="KW-1185">Reference proteome</keyword>
<dbReference type="PROSITE" id="PS50111">
    <property type="entry name" value="CHEMOTAXIS_TRANSDUC_2"/>
    <property type="match status" value="1"/>
</dbReference>
<feature type="region of interest" description="Disordered" evidence="5">
    <location>
        <begin position="275"/>
        <end position="304"/>
    </location>
</feature>
<keyword evidence="6" id="KW-0812">Transmembrane</keyword>
<dbReference type="PANTHER" id="PTHR43531">
    <property type="entry name" value="PROTEIN ICFG"/>
    <property type="match status" value="1"/>
</dbReference>
<organism evidence="9 10">
    <name type="scientific">Dyella acidiphila</name>
    <dbReference type="NCBI Taxonomy" id="2775866"/>
    <lineage>
        <taxon>Bacteria</taxon>
        <taxon>Pseudomonadati</taxon>
        <taxon>Pseudomonadota</taxon>
        <taxon>Gammaproteobacteria</taxon>
        <taxon>Lysobacterales</taxon>
        <taxon>Rhodanobacteraceae</taxon>
        <taxon>Dyella</taxon>
    </lineage>
</organism>
<keyword evidence="2 4" id="KW-0807">Transducer</keyword>
<dbReference type="PANTHER" id="PTHR43531:SF14">
    <property type="entry name" value="METHYL-ACCEPTING CHEMOTAXIS PROTEIN I-RELATED"/>
    <property type="match status" value="1"/>
</dbReference>
<evidence type="ECO:0000259" key="8">
    <source>
        <dbReference type="PROSITE" id="PS50885"/>
    </source>
</evidence>
<comment type="similarity">
    <text evidence="3">Belongs to the methyl-accepting chemotaxis (MCP) protein family.</text>
</comment>
<name>A0ABR9GG18_9GAMM</name>
<dbReference type="InterPro" id="IPR004089">
    <property type="entry name" value="MCPsignal_dom"/>
</dbReference>
<dbReference type="PROSITE" id="PS51257">
    <property type="entry name" value="PROKAR_LIPOPROTEIN"/>
    <property type="match status" value="1"/>
</dbReference>
<dbReference type="SMART" id="SM00283">
    <property type="entry name" value="MA"/>
    <property type="match status" value="1"/>
</dbReference>
<dbReference type="SMART" id="SM00304">
    <property type="entry name" value="HAMP"/>
    <property type="match status" value="1"/>
</dbReference>
<evidence type="ECO:0000256" key="3">
    <source>
        <dbReference type="ARBA" id="ARBA00029447"/>
    </source>
</evidence>
<evidence type="ECO:0000256" key="2">
    <source>
        <dbReference type="ARBA" id="ARBA00023224"/>
    </source>
</evidence>
<comment type="caution">
    <text evidence="9">The sequence shown here is derived from an EMBL/GenBank/DDBJ whole genome shotgun (WGS) entry which is preliminary data.</text>
</comment>
<dbReference type="InterPro" id="IPR024478">
    <property type="entry name" value="HlyB_4HB_MCP"/>
</dbReference>
<protein>
    <submittedName>
        <fullName evidence="9">MCP four helix bundle domain-containing protein</fullName>
    </submittedName>
</protein>
<dbReference type="Proteomes" id="UP000651010">
    <property type="component" value="Unassembled WGS sequence"/>
</dbReference>
<evidence type="ECO:0000313" key="10">
    <source>
        <dbReference type="Proteomes" id="UP000651010"/>
    </source>
</evidence>
<dbReference type="InterPro" id="IPR004090">
    <property type="entry name" value="Chemotax_Me-accpt_rcpt"/>
</dbReference>
<dbReference type="RefSeq" id="WP_192557850.1">
    <property type="nucleotide sequence ID" value="NZ_JACZZA010000021.1"/>
</dbReference>
<dbReference type="InterPro" id="IPR003660">
    <property type="entry name" value="HAMP_dom"/>
</dbReference>
<evidence type="ECO:0000313" key="9">
    <source>
        <dbReference type="EMBL" id="MBE1163001.1"/>
    </source>
</evidence>
<evidence type="ECO:0000256" key="4">
    <source>
        <dbReference type="PROSITE-ProRule" id="PRU00284"/>
    </source>
</evidence>
<dbReference type="PRINTS" id="PR00260">
    <property type="entry name" value="CHEMTRNSDUCR"/>
</dbReference>
<dbReference type="Pfam" id="PF12729">
    <property type="entry name" value="4HB_MCP_1"/>
    <property type="match status" value="1"/>
</dbReference>
<evidence type="ECO:0000256" key="1">
    <source>
        <dbReference type="ARBA" id="ARBA00022481"/>
    </source>
</evidence>
<dbReference type="InterPro" id="IPR051310">
    <property type="entry name" value="MCP_chemotaxis"/>
</dbReference>
<evidence type="ECO:0000259" key="7">
    <source>
        <dbReference type="PROSITE" id="PS50111"/>
    </source>
</evidence>